<dbReference type="PANTHER" id="PTHR31350">
    <property type="entry name" value="SI:DKEY-261L7.2"/>
    <property type="match status" value="1"/>
</dbReference>
<dbReference type="Gene3D" id="2.30.30.390">
    <property type="entry name" value="Hemimethylated DNA-binding domain"/>
    <property type="match status" value="1"/>
</dbReference>
<reference evidence="3 4" key="1">
    <citation type="submission" date="2015-01" db="EMBL/GenBank/DDBJ databases">
        <title>The Genome Sequence of Capronia semiimmersa CBS27337.</title>
        <authorList>
            <consortium name="The Broad Institute Genomics Platform"/>
            <person name="Cuomo C."/>
            <person name="de Hoog S."/>
            <person name="Gorbushina A."/>
            <person name="Stielow B."/>
            <person name="Teixiera M."/>
            <person name="Abouelleil A."/>
            <person name="Chapman S.B."/>
            <person name="Priest M."/>
            <person name="Young S.K."/>
            <person name="Wortman J."/>
            <person name="Nusbaum C."/>
            <person name="Birren B."/>
        </authorList>
    </citation>
    <scope>NUCLEOTIDE SEQUENCE [LARGE SCALE GENOMIC DNA]</scope>
    <source>
        <strain evidence="3 4">CBS 27337</strain>
    </source>
</reference>
<dbReference type="InterPro" id="IPR001810">
    <property type="entry name" value="F-box_dom"/>
</dbReference>
<dbReference type="SUPFAM" id="SSF141255">
    <property type="entry name" value="YccV-like"/>
    <property type="match status" value="1"/>
</dbReference>
<proteinExistence type="predicted"/>
<feature type="domain" description="F-box" evidence="2">
    <location>
        <begin position="41"/>
        <end position="87"/>
    </location>
</feature>
<dbReference type="InterPro" id="IPR036623">
    <property type="entry name" value="Hemimethylated_DNA-bd_sf"/>
</dbReference>
<evidence type="ECO:0000259" key="2">
    <source>
        <dbReference type="PROSITE" id="PS50181"/>
    </source>
</evidence>
<dbReference type="InterPro" id="IPR036047">
    <property type="entry name" value="F-box-like_dom_sf"/>
</dbReference>
<name>A0A0D2CW38_9EURO</name>
<dbReference type="EMBL" id="KN846958">
    <property type="protein sequence ID" value="KIW69381.1"/>
    <property type="molecule type" value="Genomic_DNA"/>
</dbReference>
<dbReference type="PROSITE" id="PS50181">
    <property type="entry name" value="FBOX"/>
    <property type="match status" value="1"/>
</dbReference>
<feature type="compositionally biased region" description="Basic and acidic residues" evidence="1">
    <location>
        <begin position="352"/>
        <end position="361"/>
    </location>
</feature>
<gene>
    <name evidence="3" type="ORF">PV04_05261</name>
</gene>
<protein>
    <recommendedName>
        <fullName evidence="2">F-box domain-containing protein</fullName>
    </recommendedName>
</protein>
<dbReference type="Proteomes" id="UP000054266">
    <property type="component" value="Unassembled WGS sequence"/>
</dbReference>
<organism evidence="3 4">
    <name type="scientific">Phialophora macrospora</name>
    <dbReference type="NCBI Taxonomy" id="1851006"/>
    <lineage>
        <taxon>Eukaryota</taxon>
        <taxon>Fungi</taxon>
        <taxon>Dikarya</taxon>
        <taxon>Ascomycota</taxon>
        <taxon>Pezizomycotina</taxon>
        <taxon>Eurotiomycetes</taxon>
        <taxon>Chaetothyriomycetidae</taxon>
        <taxon>Chaetothyriales</taxon>
        <taxon>Herpotrichiellaceae</taxon>
        <taxon>Phialophora</taxon>
    </lineage>
</organism>
<dbReference type="STRING" id="5601.A0A0D2CW38"/>
<evidence type="ECO:0000256" key="1">
    <source>
        <dbReference type="SAM" id="MobiDB-lite"/>
    </source>
</evidence>
<dbReference type="InterPro" id="IPR011722">
    <property type="entry name" value="Hemimethylated_DNA-bd_dom"/>
</dbReference>
<dbReference type="Pfam" id="PF12937">
    <property type="entry name" value="F-box-like"/>
    <property type="match status" value="1"/>
</dbReference>
<evidence type="ECO:0000313" key="3">
    <source>
        <dbReference type="EMBL" id="KIW69381.1"/>
    </source>
</evidence>
<evidence type="ECO:0000313" key="4">
    <source>
        <dbReference type="Proteomes" id="UP000054266"/>
    </source>
</evidence>
<dbReference type="Pfam" id="PF08755">
    <property type="entry name" value="YccV-like"/>
    <property type="match status" value="1"/>
</dbReference>
<sequence>MASCTRDTLLERSLALPRSRIITPIRRATSSSNAATRDAMPSPLTDLPSEVLQVILSYLPPLSNIAFQQTCRHFADIANEPLLWKDYCQQTFKWWDTRHAFKLRLQNPSFTEWKDVFAMRHRTSRTTRSAVDKIVVTELGRLDSLKVILEAGYDAKHDLLDMYWNATSSPNCLAQRYWSHAALGCLHRLMAIEEWTAVKHRDSVGSYESALAAFDLFILEEQLEGDPGDIYARLDSYAASVRHAHPDINELSVRQKAVVIAEHLRDNQWIGIQGDRHYHSLDHMFLGVALFSKNRNSVPLISATIYCYVARQFGLRAAPCNFPFHVHALVQPPLGFDLDGNQLPESSEDASDEPHDNRPSENTHLYMDPFNNSEPVPLSKLEAQLKFITPTATPEQTVSYLSAVSARNLSNRAAHNILSSPSHDPGLPAHPINPNLATYAALFSLVILPSHPFNHPVQMRQHLAVLTQHFLEYFDLDIHLFETHVLPLAYALPDSRAYRDTISQLKDADHESRIPKYRSDERNAIVEYKVGQVFRHRRRGYLAVIYGWDHYCRMQEQWITMNQVDRLPHGRNQPFYNVLVEDESTRYVAQENVVLLSANEITEQHVNAFPIEIGKWFKRYDPDTGTFVSNVKAEYPEG</sequence>
<dbReference type="NCBIfam" id="TIGR02097">
    <property type="entry name" value="yccV"/>
    <property type="match status" value="1"/>
</dbReference>
<dbReference type="Gene3D" id="1.20.1280.50">
    <property type="match status" value="1"/>
</dbReference>
<dbReference type="SUPFAM" id="SSF81383">
    <property type="entry name" value="F-box domain"/>
    <property type="match status" value="1"/>
</dbReference>
<dbReference type="AlphaFoldDB" id="A0A0D2CW38"/>
<dbReference type="SMART" id="SM00256">
    <property type="entry name" value="FBOX"/>
    <property type="match status" value="1"/>
</dbReference>
<keyword evidence="4" id="KW-1185">Reference proteome</keyword>
<dbReference type="HOGENOM" id="CLU_020266_0_0_1"/>
<dbReference type="SMART" id="SM00992">
    <property type="entry name" value="YccV-like"/>
    <property type="match status" value="1"/>
</dbReference>
<dbReference type="InterPro" id="IPR032698">
    <property type="entry name" value="SirB1_N"/>
</dbReference>
<dbReference type="PANTHER" id="PTHR31350:SF27">
    <property type="entry name" value="HEMIMETHYLATED DNA-BINDING DOMAIN-CONTAINING PROTEIN"/>
    <property type="match status" value="1"/>
</dbReference>
<dbReference type="GO" id="GO:0003677">
    <property type="term" value="F:DNA binding"/>
    <property type="evidence" value="ECO:0007669"/>
    <property type="project" value="InterPro"/>
</dbReference>
<dbReference type="Pfam" id="PF13369">
    <property type="entry name" value="Transglut_core2"/>
    <property type="match status" value="1"/>
</dbReference>
<feature type="region of interest" description="Disordered" evidence="1">
    <location>
        <begin position="337"/>
        <end position="364"/>
    </location>
</feature>
<accession>A0A0D2CW38</accession>